<keyword evidence="5" id="KW-1185">Reference proteome</keyword>
<evidence type="ECO:0000313" key="5">
    <source>
        <dbReference type="Proteomes" id="UP001249851"/>
    </source>
</evidence>
<dbReference type="GO" id="GO:0005743">
    <property type="term" value="C:mitochondrial inner membrane"/>
    <property type="evidence" value="ECO:0007669"/>
    <property type="project" value="TreeGrafter"/>
</dbReference>
<evidence type="ECO:0000313" key="4">
    <source>
        <dbReference type="EMBL" id="KAK2550825.1"/>
    </source>
</evidence>
<proteinExistence type="inferred from homology"/>
<sequence length="549" mass="62686">MRLWKRALFYTTLGAGVAGITSALLYGPDEFKRQLTSNGIVRVGRAAGAVIFISFDYKKSLWRVDQKSAEYSHIKSQVHLRSAACLRDLCCQNGGAYIKVGQYVGSLDYLLPPEYVQTLKVLHNDAPKSPFFDIQHVLEEELNCRVGDVFANFEETPIGAASLAQVHKATLHDGRIVAVKVQHRDVQKHAAVDMKTLEWLVDESKKHLPLELDFEHEGWNAEKIMHFVKKFPFVKIPEIDWRYSTKRVLTMEFCDGGKVDDLTYMQNHQISSDEASVMVLISVRTLFDIQLTPGNKQSLDTFLYAFKHDRRSSFQLAQKLGILYSEMIFVNGFVHCDPHPGNILVRRSPKHEVEIVFLDHGLYQTLSHDFRVQYCKMWQSLISSDLEGIKQSSEALGVKEMYGLLACILTARSWDVVTTGIDQGPITDEEAELIRLNAATYVTEITELLNKVPRQLLLLLKTNDLLRSIDFRLKTRATSCSFITMSRCCIRALTEQRLQECRGWRDWVSIHADATFGHLRITLYQVYVSELVSSIRRILTRLVNGFSFL</sequence>
<dbReference type="InterPro" id="IPR000719">
    <property type="entry name" value="Prot_kinase_dom"/>
</dbReference>
<dbReference type="InterPro" id="IPR011009">
    <property type="entry name" value="Kinase-like_dom_sf"/>
</dbReference>
<keyword evidence="4" id="KW-0808">Transferase</keyword>
<dbReference type="GO" id="GO:0004672">
    <property type="term" value="F:protein kinase activity"/>
    <property type="evidence" value="ECO:0007669"/>
    <property type="project" value="InterPro"/>
</dbReference>
<dbReference type="InterPro" id="IPR045307">
    <property type="entry name" value="ADCK1_dom"/>
</dbReference>
<dbReference type="PANTHER" id="PTHR43173:SF19">
    <property type="entry name" value="AARF DOMAIN-CONTAINING PROTEIN KINASE 1"/>
    <property type="match status" value="1"/>
</dbReference>
<dbReference type="PANTHER" id="PTHR43173">
    <property type="entry name" value="ABC1 FAMILY PROTEIN"/>
    <property type="match status" value="1"/>
</dbReference>
<feature type="domain" description="Protein kinase" evidence="3">
    <location>
        <begin position="152"/>
        <end position="471"/>
    </location>
</feature>
<organism evidence="4 5">
    <name type="scientific">Acropora cervicornis</name>
    <name type="common">Staghorn coral</name>
    <dbReference type="NCBI Taxonomy" id="6130"/>
    <lineage>
        <taxon>Eukaryota</taxon>
        <taxon>Metazoa</taxon>
        <taxon>Cnidaria</taxon>
        <taxon>Anthozoa</taxon>
        <taxon>Hexacorallia</taxon>
        <taxon>Scleractinia</taxon>
        <taxon>Astrocoeniina</taxon>
        <taxon>Acroporidae</taxon>
        <taxon>Acropora</taxon>
    </lineage>
</organism>
<evidence type="ECO:0000259" key="3">
    <source>
        <dbReference type="PROSITE" id="PS50011"/>
    </source>
</evidence>
<keyword evidence="2" id="KW-0472">Membrane</keyword>
<reference evidence="4" key="1">
    <citation type="journal article" date="2023" name="G3 (Bethesda)">
        <title>Whole genome assembly and annotation of the endangered Caribbean coral Acropora cervicornis.</title>
        <authorList>
            <person name="Selwyn J.D."/>
            <person name="Vollmer S.V."/>
        </authorList>
    </citation>
    <scope>NUCLEOTIDE SEQUENCE</scope>
    <source>
        <strain evidence="4">K2</strain>
    </source>
</reference>
<dbReference type="GO" id="GO:0055088">
    <property type="term" value="P:lipid homeostasis"/>
    <property type="evidence" value="ECO:0007669"/>
    <property type="project" value="TreeGrafter"/>
</dbReference>
<comment type="caution">
    <text evidence="4">The sequence shown here is derived from an EMBL/GenBank/DDBJ whole genome shotgun (WGS) entry which is preliminary data.</text>
</comment>
<dbReference type="EMBL" id="JARQWQ010000106">
    <property type="protein sequence ID" value="KAK2550825.1"/>
    <property type="molecule type" value="Genomic_DNA"/>
</dbReference>
<keyword evidence="2" id="KW-1133">Transmembrane helix</keyword>
<name>A0AAD9PY62_ACRCE</name>
<keyword evidence="2" id="KW-0812">Transmembrane</keyword>
<dbReference type="AlphaFoldDB" id="A0AAD9PY62"/>
<dbReference type="GO" id="GO:0005524">
    <property type="term" value="F:ATP binding"/>
    <property type="evidence" value="ECO:0007669"/>
    <property type="project" value="InterPro"/>
</dbReference>
<keyword evidence="4" id="KW-0418">Kinase</keyword>
<accession>A0AAD9PY62</accession>
<protein>
    <submittedName>
        <fullName evidence="4">AarF domain-containing protein kinase 1</fullName>
    </submittedName>
</protein>
<reference evidence="4" key="2">
    <citation type="journal article" date="2023" name="Science">
        <title>Genomic signatures of disease resistance in endangered staghorn corals.</title>
        <authorList>
            <person name="Vollmer S.V."/>
            <person name="Selwyn J.D."/>
            <person name="Despard B.A."/>
            <person name="Roesel C.L."/>
        </authorList>
    </citation>
    <scope>NUCLEOTIDE SEQUENCE</scope>
    <source>
        <strain evidence="4">K2</strain>
    </source>
</reference>
<dbReference type="Proteomes" id="UP001249851">
    <property type="component" value="Unassembled WGS sequence"/>
</dbReference>
<gene>
    <name evidence="4" type="ORF">P5673_028508</name>
</gene>
<comment type="similarity">
    <text evidence="1">Belongs to the protein kinase superfamily. ADCK protein kinase family.</text>
</comment>
<dbReference type="PROSITE" id="PS50011">
    <property type="entry name" value="PROTEIN_KINASE_DOM"/>
    <property type="match status" value="1"/>
</dbReference>
<dbReference type="GO" id="GO:0007005">
    <property type="term" value="P:mitochondrion organization"/>
    <property type="evidence" value="ECO:0007669"/>
    <property type="project" value="TreeGrafter"/>
</dbReference>
<dbReference type="InterPro" id="IPR004147">
    <property type="entry name" value="ABC1_dom"/>
</dbReference>
<dbReference type="Pfam" id="PF03109">
    <property type="entry name" value="ABC1"/>
    <property type="match status" value="2"/>
</dbReference>
<evidence type="ECO:0000256" key="1">
    <source>
        <dbReference type="ARBA" id="ARBA00009670"/>
    </source>
</evidence>
<dbReference type="CDD" id="cd13969">
    <property type="entry name" value="ADCK1-like"/>
    <property type="match status" value="1"/>
</dbReference>
<dbReference type="SUPFAM" id="SSF56112">
    <property type="entry name" value="Protein kinase-like (PK-like)"/>
    <property type="match status" value="1"/>
</dbReference>
<evidence type="ECO:0000256" key="2">
    <source>
        <dbReference type="SAM" id="Phobius"/>
    </source>
</evidence>
<feature type="transmembrane region" description="Helical" evidence="2">
    <location>
        <begin position="7"/>
        <end position="27"/>
    </location>
</feature>
<dbReference type="InterPro" id="IPR051130">
    <property type="entry name" value="Mito_struct-func_regulator"/>
</dbReference>